<name>A0A4Y2I1E1_ARAVE</name>
<keyword evidence="2" id="KW-1185">Reference proteome</keyword>
<evidence type="ECO:0000313" key="2">
    <source>
        <dbReference type="Proteomes" id="UP000499080"/>
    </source>
</evidence>
<reference evidence="1 2" key="1">
    <citation type="journal article" date="2019" name="Sci. Rep.">
        <title>Orb-weaving spider Araneus ventricosus genome elucidates the spidroin gene catalogue.</title>
        <authorList>
            <person name="Kono N."/>
            <person name="Nakamura H."/>
            <person name="Ohtoshi R."/>
            <person name="Moran D.A.P."/>
            <person name="Shinohara A."/>
            <person name="Yoshida Y."/>
            <person name="Fujiwara M."/>
            <person name="Mori M."/>
            <person name="Tomita M."/>
            <person name="Arakawa K."/>
        </authorList>
    </citation>
    <scope>NUCLEOTIDE SEQUENCE [LARGE SCALE GENOMIC DNA]</scope>
</reference>
<dbReference type="AlphaFoldDB" id="A0A4Y2I1E1"/>
<organism evidence="1 2">
    <name type="scientific">Araneus ventricosus</name>
    <name type="common">Orbweaver spider</name>
    <name type="synonym">Epeira ventricosa</name>
    <dbReference type="NCBI Taxonomy" id="182803"/>
    <lineage>
        <taxon>Eukaryota</taxon>
        <taxon>Metazoa</taxon>
        <taxon>Ecdysozoa</taxon>
        <taxon>Arthropoda</taxon>
        <taxon>Chelicerata</taxon>
        <taxon>Arachnida</taxon>
        <taxon>Araneae</taxon>
        <taxon>Araneomorphae</taxon>
        <taxon>Entelegynae</taxon>
        <taxon>Araneoidea</taxon>
        <taxon>Araneidae</taxon>
        <taxon>Araneus</taxon>
    </lineage>
</organism>
<sequence length="113" mass="12973">MVIQHYDSHKEHHPALPKYPGKLLNDWPPQQIVRHCCSCIIAPLRAAHATTPRFTWVRPVIGSGPKESHHYYCAIGLTRACLLTRQPLIREHAVSPDGFNTMTVRYKHNNLEM</sequence>
<dbReference type="EMBL" id="BGPR01002286">
    <property type="protein sequence ID" value="GBM70996.1"/>
    <property type="molecule type" value="Genomic_DNA"/>
</dbReference>
<evidence type="ECO:0000313" key="1">
    <source>
        <dbReference type="EMBL" id="GBM70996.1"/>
    </source>
</evidence>
<accession>A0A4Y2I1E1</accession>
<proteinExistence type="predicted"/>
<dbReference type="Proteomes" id="UP000499080">
    <property type="component" value="Unassembled WGS sequence"/>
</dbReference>
<comment type="caution">
    <text evidence="1">The sequence shown here is derived from an EMBL/GenBank/DDBJ whole genome shotgun (WGS) entry which is preliminary data.</text>
</comment>
<gene>
    <name evidence="1" type="ORF">AVEN_163715_1</name>
</gene>
<protein>
    <submittedName>
        <fullName evidence="1">Uncharacterized protein</fullName>
    </submittedName>
</protein>